<accession>A0AAV9I4B2</accession>
<protein>
    <submittedName>
        <fullName evidence="2">Uncharacterized protein</fullName>
    </submittedName>
</protein>
<reference evidence="2" key="1">
    <citation type="journal article" date="2023" name="Mol. Phylogenet. Evol.">
        <title>Genome-scale phylogeny and comparative genomics of the fungal order Sordariales.</title>
        <authorList>
            <person name="Hensen N."/>
            <person name="Bonometti L."/>
            <person name="Westerberg I."/>
            <person name="Brannstrom I.O."/>
            <person name="Guillou S."/>
            <person name="Cros-Aarteil S."/>
            <person name="Calhoun S."/>
            <person name="Haridas S."/>
            <person name="Kuo A."/>
            <person name="Mondo S."/>
            <person name="Pangilinan J."/>
            <person name="Riley R."/>
            <person name="LaButti K."/>
            <person name="Andreopoulos B."/>
            <person name="Lipzen A."/>
            <person name="Chen C."/>
            <person name="Yan M."/>
            <person name="Daum C."/>
            <person name="Ng V."/>
            <person name="Clum A."/>
            <person name="Steindorff A."/>
            <person name="Ohm R.A."/>
            <person name="Martin F."/>
            <person name="Silar P."/>
            <person name="Natvig D.O."/>
            <person name="Lalanne C."/>
            <person name="Gautier V."/>
            <person name="Ament-Velasquez S.L."/>
            <person name="Kruys A."/>
            <person name="Hutchinson M.I."/>
            <person name="Powell A.J."/>
            <person name="Barry K."/>
            <person name="Miller A.N."/>
            <person name="Grigoriev I.V."/>
            <person name="Debuchy R."/>
            <person name="Gladieux P."/>
            <person name="Hiltunen Thoren M."/>
            <person name="Johannesson H."/>
        </authorList>
    </citation>
    <scope>NUCLEOTIDE SEQUENCE</scope>
    <source>
        <strain evidence="2">PSN324</strain>
    </source>
</reference>
<feature type="region of interest" description="Disordered" evidence="1">
    <location>
        <begin position="270"/>
        <end position="520"/>
    </location>
</feature>
<evidence type="ECO:0000313" key="3">
    <source>
        <dbReference type="Proteomes" id="UP001321749"/>
    </source>
</evidence>
<feature type="compositionally biased region" description="Basic and acidic residues" evidence="1">
    <location>
        <begin position="189"/>
        <end position="198"/>
    </location>
</feature>
<evidence type="ECO:0000256" key="1">
    <source>
        <dbReference type="SAM" id="MobiDB-lite"/>
    </source>
</evidence>
<feature type="region of interest" description="Disordered" evidence="1">
    <location>
        <begin position="1"/>
        <end position="23"/>
    </location>
</feature>
<name>A0AAV9I4B2_9PEZI</name>
<feature type="region of interest" description="Disordered" evidence="1">
    <location>
        <begin position="95"/>
        <end position="226"/>
    </location>
</feature>
<dbReference type="EMBL" id="MU864931">
    <property type="protein sequence ID" value="KAK4466456.1"/>
    <property type="molecule type" value="Genomic_DNA"/>
</dbReference>
<proteinExistence type="predicted"/>
<feature type="compositionally biased region" description="Acidic residues" evidence="1">
    <location>
        <begin position="299"/>
        <end position="324"/>
    </location>
</feature>
<reference evidence="2" key="2">
    <citation type="submission" date="2023-06" db="EMBL/GenBank/DDBJ databases">
        <authorList>
            <consortium name="Lawrence Berkeley National Laboratory"/>
            <person name="Mondo S.J."/>
            <person name="Hensen N."/>
            <person name="Bonometti L."/>
            <person name="Westerberg I."/>
            <person name="Brannstrom I.O."/>
            <person name="Guillou S."/>
            <person name="Cros-Aarteil S."/>
            <person name="Calhoun S."/>
            <person name="Haridas S."/>
            <person name="Kuo A."/>
            <person name="Pangilinan J."/>
            <person name="Riley R."/>
            <person name="Labutti K."/>
            <person name="Andreopoulos B."/>
            <person name="Lipzen A."/>
            <person name="Chen C."/>
            <person name="Yanf M."/>
            <person name="Daum C."/>
            <person name="Ng V."/>
            <person name="Clum A."/>
            <person name="Steindorff A."/>
            <person name="Ohm R."/>
            <person name="Martin F."/>
            <person name="Silar P."/>
            <person name="Natvig D."/>
            <person name="Lalanne C."/>
            <person name="Gautier V."/>
            <person name="Ament-Velasquez S.L."/>
            <person name="Kruys A."/>
            <person name="Hutchinson M.I."/>
            <person name="Powell A.J."/>
            <person name="Barry K."/>
            <person name="Miller A.N."/>
            <person name="Grigoriev I.V."/>
            <person name="Debuchy R."/>
            <person name="Gladieux P."/>
            <person name="Thoren M.H."/>
            <person name="Johannesson H."/>
        </authorList>
    </citation>
    <scope>NUCLEOTIDE SEQUENCE</scope>
    <source>
        <strain evidence="2">PSN324</strain>
    </source>
</reference>
<dbReference type="AlphaFoldDB" id="A0AAV9I4B2"/>
<dbReference type="Proteomes" id="UP001321749">
    <property type="component" value="Unassembled WGS sequence"/>
</dbReference>
<gene>
    <name evidence="2" type="ORF">QBC42DRAFT_258935</name>
</gene>
<keyword evidence="3" id="KW-1185">Reference proteome</keyword>
<organism evidence="2 3">
    <name type="scientific">Cladorrhinum samala</name>
    <dbReference type="NCBI Taxonomy" id="585594"/>
    <lineage>
        <taxon>Eukaryota</taxon>
        <taxon>Fungi</taxon>
        <taxon>Dikarya</taxon>
        <taxon>Ascomycota</taxon>
        <taxon>Pezizomycotina</taxon>
        <taxon>Sordariomycetes</taxon>
        <taxon>Sordariomycetidae</taxon>
        <taxon>Sordariales</taxon>
        <taxon>Podosporaceae</taxon>
        <taxon>Cladorrhinum</taxon>
    </lineage>
</organism>
<feature type="compositionally biased region" description="Basic and acidic residues" evidence="1">
    <location>
        <begin position="540"/>
        <end position="551"/>
    </location>
</feature>
<comment type="caution">
    <text evidence="2">The sequence shown here is derived from an EMBL/GenBank/DDBJ whole genome shotgun (WGS) entry which is preliminary data.</text>
</comment>
<feature type="compositionally biased region" description="Acidic residues" evidence="1">
    <location>
        <begin position="426"/>
        <end position="435"/>
    </location>
</feature>
<feature type="compositionally biased region" description="Basic residues" evidence="1">
    <location>
        <begin position="169"/>
        <end position="188"/>
    </location>
</feature>
<sequence>MTETEGRTSSSDPTSSAPDTGQAPYVRLHVTPLDADLLKVIVSAAILPKARNISYHNLETFPEKRYGFVDLPKDDADKLKKKFNGATLRGVKIRIEPARPSLNPEPLGEDAMAKEEKEKKSKKGKEVAGPNKEERKKRKREDEEISGVMLEDGRKVKRGWTTADEPKEKRSKKDKKDKKDKKKKKKQERSKYTDHSECLVKTILPPNAEAENKTTKKKKKGKSREVVIHEFEKTTKFPTFLKASTSTTAPNAPLEYVEDKGWVDEDGKVVEEVKTRPAPVFKIKSSKKADKKVSKSASEEESASESSDGADSDDESASDDDSEEPVAAVTAEASTPAPKSTRPDLTLPLHPSSASPLGLGSEPSRPKSAGSVRSLAIKIPPTTPSEPRVVHPLEALYKRSQNPDREAGEPESGTKAFSFFGNGDADSAEDEDAAEAEGGQLMPMTPFTRQDFEQRGIRSAAPTPDTAYPKAGRFKPWADDMASLEEDDEDEDDDHKDDEGASVRQAGDADGEKSTSEFQKWFWENRGDLNRSWRKRRKTASKEKRYRENRARMARAI</sequence>
<feature type="region of interest" description="Disordered" evidence="1">
    <location>
        <begin position="534"/>
        <end position="557"/>
    </location>
</feature>
<feature type="compositionally biased region" description="Low complexity" evidence="1">
    <location>
        <begin position="8"/>
        <end position="20"/>
    </location>
</feature>
<feature type="compositionally biased region" description="Acidic residues" evidence="1">
    <location>
        <begin position="482"/>
        <end position="496"/>
    </location>
</feature>
<evidence type="ECO:0000313" key="2">
    <source>
        <dbReference type="EMBL" id="KAK4466456.1"/>
    </source>
</evidence>